<organism evidence="1">
    <name type="scientific">Anguilla anguilla</name>
    <name type="common">European freshwater eel</name>
    <name type="synonym">Muraena anguilla</name>
    <dbReference type="NCBI Taxonomy" id="7936"/>
    <lineage>
        <taxon>Eukaryota</taxon>
        <taxon>Metazoa</taxon>
        <taxon>Chordata</taxon>
        <taxon>Craniata</taxon>
        <taxon>Vertebrata</taxon>
        <taxon>Euteleostomi</taxon>
        <taxon>Actinopterygii</taxon>
        <taxon>Neopterygii</taxon>
        <taxon>Teleostei</taxon>
        <taxon>Anguilliformes</taxon>
        <taxon>Anguillidae</taxon>
        <taxon>Anguilla</taxon>
    </lineage>
</organism>
<proteinExistence type="predicted"/>
<accession>A0A0E9WAU4</accession>
<name>A0A0E9WAU4_ANGAN</name>
<sequence length="31" mass="3656">MHLTLAKILNYHNIDDIQIILQLHRKPICTS</sequence>
<dbReference type="AlphaFoldDB" id="A0A0E9WAU4"/>
<protein>
    <submittedName>
        <fullName evidence="1">Uncharacterized protein</fullName>
    </submittedName>
</protein>
<reference evidence="1" key="1">
    <citation type="submission" date="2014-11" db="EMBL/GenBank/DDBJ databases">
        <authorList>
            <person name="Amaro Gonzalez C."/>
        </authorList>
    </citation>
    <scope>NUCLEOTIDE SEQUENCE</scope>
</reference>
<reference evidence="1" key="2">
    <citation type="journal article" date="2015" name="Fish Shellfish Immunol.">
        <title>Early steps in the European eel (Anguilla anguilla)-Vibrio vulnificus interaction in the gills: Role of the RtxA13 toxin.</title>
        <authorList>
            <person name="Callol A."/>
            <person name="Pajuelo D."/>
            <person name="Ebbesson L."/>
            <person name="Teles M."/>
            <person name="MacKenzie S."/>
            <person name="Amaro C."/>
        </authorList>
    </citation>
    <scope>NUCLEOTIDE SEQUENCE</scope>
</reference>
<evidence type="ECO:0000313" key="1">
    <source>
        <dbReference type="EMBL" id="JAH87514.1"/>
    </source>
</evidence>
<dbReference type="EMBL" id="GBXM01021063">
    <property type="protein sequence ID" value="JAH87514.1"/>
    <property type="molecule type" value="Transcribed_RNA"/>
</dbReference>